<feature type="region of interest" description="Disordered" evidence="8">
    <location>
        <begin position="193"/>
        <end position="220"/>
    </location>
</feature>
<keyword evidence="3" id="KW-0862">Zinc</keyword>
<evidence type="ECO:0000313" key="10">
    <source>
        <dbReference type="EMBL" id="PKK72165.1"/>
    </source>
</evidence>
<dbReference type="CDD" id="cd00067">
    <property type="entry name" value="GAL4"/>
    <property type="match status" value="1"/>
</dbReference>
<dbReference type="SMART" id="SM00066">
    <property type="entry name" value="GAL4"/>
    <property type="match status" value="1"/>
</dbReference>
<keyword evidence="5" id="KW-0238">DNA-binding</keyword>
<dbReference type="Pfam" id="PF00172">
    <property type="entry name" value="Zn_clus"/>
    <property type="match status" value="1"/>
</dbReference>
<dbReference type="PANTHER" id="PTHR31313">
    <property type="entry name" value="TY1 ENHANCER ACTIVATOR"/>
    <property type="match status" value="1"/>
</dbReference>
<organism evidence="10 11">
    <name type="scientific">Rhizophagus irregularis</name>
    <dbReference type="NCBI Taxonomy" id="588596"/>
    <lineage>
        <taxon>Eukaryota</taxon>
        <taxon>Fungi</taxon>
        <taxon>Fungi incertae sedis</taxon>
        <taxon>Mucoromycota</taxon>
        <taxon>Glomeromycotina</taxon>
        <taxon>Glomeromycetes</taxon>
        <taxon>Glomerales</taxon>
        <taxon>Glomeraceae</taxon>
        <taxon>Rhizophagus</taxon>
    </lineage>
</organism>
<dbReference type="InterPro" id="IPR036864">
    <property type="entry name" value="Zn2-C6_fun-type_DNA-bd_sf"/>
</dbReference>
<dbReference type="InterPro" id="IPR001138">
    <property type="entry name" value="Zn2Cys6_DnaBD"/>
</dbReference>
<evidence type="ECO:0000313" key="11">
    <source>
        <dbReference type="Proteomes" id="UP000233469"/>
    </source>
</evidence>
<dbReference type="PROSITE" id="PS50048">
    <property type="entry name" value="ZN2_CY6_FUNGAL_2"/>
    <property type="match status" value="1"/>
</dbReference>
<dbReference type="Pfam" id="PF04082">
    <property type="entry name" value="Fungal_trans"/>
    <property type="match status" value="1"/>
</dbReference>
<feature type="compositionally biased region" description="Low complexity" evidence="8">
    <location>
        <begin position="193"/>
        <end position="211"/>
    </location>
</feature>
<dbReference type="AlphaFoldDB" id="A0A2N1NE25"/>
<keyword evidence="2" id="KW-0479">Metal-binding</keyword>
<dbReference type="Gene3D" id="4.10.240.10">
    <property type="entry name" value="Zn(2)-C6 fungal-type DNA-binding domain"/>
    <property type="match status" value="1"/>
</dbReference>
<dbReference type="GO" id="GO:0008270">
    <property type="term" value="F:zinc ion binding"/>
    <property type="evidence" value="ECO:0007669"/>
    <property type="project" value="InterPro"/>
</dbReference>
<dbReference type="CDD" id="cd12148">
    <property type="entry name" value="fungal_TF_MHR"/>
    <property type="match status" value="1"/>
</dbReference>
<dbReference type="EMBL" id="LLXL01000457">
    <property type="protein sequence ID" value="PKK72165.1"/>
    <property type="molecule type" value="Genomic_DNA"/>
</dbReference>
<evidence type="ECO:0000256" key="7">
    <source>
        <dbReference type="ARBA" id="ARBA00023242"/>
    </source>
</evidence>
<dbReference type="VEuPathDB" id="FungiDB:FUN_008700"/>
<dbReference type="PANTHER" id="PTHR31313:SF81">
    <property type="entry name" value="TY1 ENHANCER ACTIVATOR"/>
    <property type="match status" value="1"/>
</dbReference>
<protein>
    <recommendedName>
        <fullName evidence="9">Zn(2)-C6 fungal-type domain-containing protein</fullName>
    </recommendedName>
</protein>
<dbReference type="GO" id="GO:0003677">
    <property type="term" value="F:DNA binding"/>
    <property type="evidence" value="ECO:0007669"/>
    <property type="project" value="UniProtKB-KW"/>
</dbReference>
<dbReference type="InterPro" id="IPR051615">
    <property type="entry name" value="Transcr_Regulatory_Elem"/>
</dbReference>
<dbReference type="GO" id="GO:0005634">
    <property type="term" value="C:nucleus"/>
    <property type="evidence" value="ECO:0007669"/>
    <property type="project" value="UniProtKB-SubCell"/>
</dbReference>
<dbReference type="GO" id="GO:0006351">
    <property type="term" value="P:DNA-templated transcription"/>
    <property type="evidence" value="ECO:0007669"/>
    <property type="project" value="InterPro"/>
</dbReference>
<comment type="caution">
    <text evidence="10">The sequence shown here is derived from an EMBL/GenBank/DDBJ whole genome shotgun (WGS) entry which is preliminary data.</text>
</comment>
<dbReference type="InterPro" id="IPR007219">
    <property type="entry name" value="XnlR_reg_dom"/>
</dbReference>
<accession>A0A2N1NE25</accession>
<feature type="compositionally biased region" description="Low complexity" evidence="8">
    <location>
        <begin position="229"/>
        <end position="242"/>
    </location>
</feature>
<dbReference type="PROSITE" id="PS00463">
    <property type="entry name" value="ZN2_CY6_FUNGAL_1"/>
    <property type="match status" value="1"/>
</dbReference>
<reference evidence="10 11" key="1">
    <citation type="submission" date="2016-04" db="EMBL/GenBank/DDBJ databases">
        <title>Genome analyses suggest a sexual origin of heterokaryosis in a supposedly ancient asexual fungus.</title>
        <authorList>
            <person name="Ropars J."/>
            <person name="Sedzielewska K."/>
            <person name="Noel J."/>
            <person name="Charron P."/>
            <person name="Farinelli L."/>
            <person name="Marton T."/>
            <person name="Kruger M."/>
            <person name="Pelin A."/>
            <person name="Brachmann A."/>
            <person name="Corradi N."/>
        </authorList>
    </citation>
    <scope>NUCLEOTIDE SEQUENCE [LARGE SCALE GENOMIC DNA]</scope>
    <source>
        <strain evidence="10 11">C2</strain>
    </source>
</reference>
<keyword evidence="6" id="KW-0804">Transcription</keyword>
<comment type="subcellular location">
    <subcellularLocation>
        <location evidence="1">Nucleus</location>
    </subcellularLocation>
</comment>
<dbReference type="VEuPathDB" id="FungiDB:RhiirA1_535489"/>
<dbReference type="VEuPathDB" id="FungiDB:RhiirFUN_007466"/>
<gene>
    <name evidence="10" type="ORF">RhiirC2_393180</name>
</gene>
<reference evidence="10 11" key="2">
    <citation type="submission" date="2017-10" db="EMBL/GenBank/DDBJ databases">
        <title>Extensive intraspecific genome diversity in a model arbuscular mycorrhizal fungus.</title>
        <authorList>
            <person name="Chen E.C.H."/>
            <person name="Morin E."/>
            <person name="Baudet D."/>
            <person name="Noel J."/>
            <person name="Ndikumana S."/>
            <person name="Charron P."/>
            <person name="St-Onge C."/>
            <person name="Giorgi J."/>
            <person name="Grigoriev I.V."/>
            <person name="Roux C."/>
            <person name="Martin F.M."/>
            <person name="Corradi N."/>
        </authorList>
    </citation>
    <scope>NUCLEOTIDE SEQUENCE [LARGE SCALE GENOMIC DNA]</scope>
    <source>
        <strain evidence="10 11">C2</strain>
    </source>
</reference>
<evidence type="ECO:0000256" key="8">
    <source>
        <dbReference type="SAM" id="MobiDB-lite"/>
    </source>
</evidence>
<keyword evidence="4" id="KW-0805">Transcription regulation</keyword>
<proteinExistence type="predicted"/>
<evidence type="ECO:0000256" key="2">
    <source>
        <dbReference type="ARBA" id="ARBA00022723"/>
    </source>
</evidence>
<name>A0A2N1NE25_9GLOM</name>
<sequence>MDAVYLRPFTNPKRVKLVSTCDVCKNRKVKCDRERPECGTCRKTNRKCSYTYAALTETMRDKQTGMRAQADTNFFQTQLNYLQKMQFGQLYDESGYLSMASRGFGIDVDNSQHVPGMLARPMTMSNVYDGPDDTSILTSEVLQYSSNIVSSIPKDTEQQQYDPYYLNNDNFSMLIQQAPQLSENYLPQTSIPPQQFQEQLSPQQSPHQQMPQQPPHHQPPLQLLQQQLPQQIPQRQPQQFIQQRRHASTEDTVMEDLITNIKNMNLYESTRYIGEGSLLMLDEDNIGEMIIPQMTKDISEVDKSLKILPNEETASELIRLYFKHVHRYFPAIREEIVWNVHEVVRNAPGNLSKPQHLLLLNCIFFIASPFHDDPDKKDGKIYFDRAEALLYEYCTQPHALTVMAIILLGQHNKQMGSRWIYNGIATKMLFELGLHRKFIKVKMDKKVEKMRNEAFWMTFISENLVSATYGRPNMIDETDCDIDVPSMPSNQNPTNEKTKLEIAYIYLINLSRICARVRKYIHAASRLRFLVQEDENKFRVLDAALASWFNSLPDWLRFEKMVKDPDGILLNGIGGK</sequence>
<evidence type="ECO:0000259" key="9">
    <source>
        <dbReference type="PROSITE" id="PS50048"/>
    </source>
</evidence>
<dbReference type="Proteomes" id="UP000233469">
    <property type="component" value="Unassembled WGS sequence"/>
</dbReference>
<evidence type="ECO:0000256" key="3">
    <source>
        <dbReference type="ARBA" id="ARBA00022833"/>
    </source>
</evidence>
<keyword evidence="7" id="KW-0539">Nucleus</keyword>
<dbReference type="GO" id="GO:0000981">
    <property type="term" value="F:DNA-binding transcription factor activity, RNA polymerase II-specific"/>
    <property type="evidence" value="ECO:0007669"/>
    <property type="project" value="InterPro"/>
</dbReference>
<evidence type="ECO:0000256" key="1">
    <source>
        <dbReference type="ARBA" id="ARBA00004123"/>
    </source>
</evidence>
<evidence type="ECO:0000256" key="4">
    <source>
        <dbReference type="ARBA" id="ARBA00023015"/>
    </source>
</evidence>
<dbReference type="SMART" id="SM00906">
    <property type="entry name" value="Fungal_trans"/>
    <property type="match status" value="1"/>
</dbReference>
<evidence type="ECO:0000256" key="5">
    <source>
        <dbReference type="ARBA" id="ARBA00023125"/>
    </source>
</evidence>
<dbReference type="SUPFAM" id="SSF57701">
    <property type="entry name" value="Zn2/Cys6 DNA-binding domain"/>
    <property type="match status" value="1"/>
</dbReference>
<evidence type="ECO:0000256" key="6">
    <source>
        <dbReference type="ARBA" id="ARBA00023163"/>
    </source>
</evidence>
<feature type="domain" description="Zn(2)-C6 fungal-type" evidence="9">
    <location>
        <begin position="20"/>
        <end position="50"/>
    </location>
</feature>
<feature type="region of interest" description="Disordered" evidence="8">
    <location>
        <begin position="229"/>
        <end position="248"/>
    </location>
</feature>